<dbReference type="SUPFAM" id="SSF54001">
    <property type="entry name" value="Cysteine proteinases"/>
    <property type="match status" value="1"/>
</dbReference>
<sequence>MSGRGQGPPGGGGLSGNQDPRDGVTKARELQLLLLMQRLRAANASQQQKKPRELTAEEKKWRDGLKPGDEVDAKDAFGRWTYSHVSEVTDKRIQVLSMETLTNQWYDKYSPNLAQKGKGGQTSVDRFGLDSGIWNPPEDLSNGGGFGLGEKSSPKREDQQADGKTGKTTKPDAESSEDNPFASIFGSPLNSAATPELGKLEGLFGADDNVGTEVAPPKDQKEKSNEKKTKSVANASTQSEAPPADAKTGKKEGSGVVGDGKKSKTTGEGASVGEGKWRKHLEKGSLVDVFYNRSFTMGFWTIAEIAKVTETNVSIRYLQLGEEYDETILLSSNRLAEYGTKTIDATNPAAPPEDTPASALSPLAGTTAASSIPSANPQRGFHYGKIRKTGAGSRTAMAAATGGVVPSKAGKSPHACPGCGDPNCPSKKGGSSGTAQLDRYIAAANLLKLIGAAGGSSVMGTDGASMSAVQKQLEEVIPDAKLSDKERKWRFGIAKGDMVDAIDQEGLWYLCEVTDVEYVKEGKTNPEDRLTLRFVEWGEEWNFKTARHSSLIAEAFTKAKSRKEQDFRHGHAELNPADYSNVKTDRKETCVSLKPCPMPVSREDGGRFIRVRMPGDNSCLFHCFTFACEGRAPATWENAMVHRKRVADMVNADPTFVKNTGFLKEDYCRMIMRRDRWGGAVELAALADFFEIEIVAFDIKGPVAYQFMPGGRAAEGKSIKTAKQAKKRVFFVYHGYHYDVLAYLSNKSKSVQEYFSVEDDLAVVMAKQHVELLHIARFKKEAGSQIEWKIHGADLPPAAPTLTRMSSNPCDRGSTIDVPAMMPSIVRSKSSGDSGDLNAQPITSPKQKESQADSKSQAPITPADWAAEDS</sequence>
<dbReference type="Gene3D" id="2.30.30.140">
    <property type="match status" value="1"/>
</dbReference>
<dbReference type="AlphaFoldDB" id="A0A7S3YHJ4"/>
<evidence type="ECO:0000256" key="3">
    <source>
        <dbReference type="RuleBase" id="RU367104"/>
    </source>
</evidence>
<dbReference type="EMBL" id="HBIV01007054">
    <property type="protein sequence ID" value="CAE0651868.1"/>
    <property type="molecule type" value="Transcribed_RNA"/>
</dbReference>
<name>A0A7S3YHJ4_9EUKA</name>
<comment type="subcellular location">
    <subcellularLocation>
        <location evidence="3">Cytoplasm</location>
    </subcellularLocation>
</comment>
<evidence type="ECO:0000256" key="1">
    <source>
        <dbReference type="ARBA" id="ARBA00000707"/>
    </source>
</evidence>
<feature type="region of interest" description="Disordered" evidence="4">
    <location>
        <begin position="799"/>
        <end position="870"/>
    </location>
</feature>
<organism evidence="5">
    <name type="scientific">Lotharella globosa</name>
    <dbReference type="NCBI Taxonomy" id="91324"/>
    <lineage>
        <taxon>Eukaryota</taxon>
        <taxon>Sar</taxon>
        <taxon>Rhizaria</taxon>
        <taxon>Cercozoa</taxon>
        <taxon>Chlorarachniophyceae</taxon>
        <taxon>Lotharella</taxon>
    </lineage>
</organism>
<dbReference type="Gene3D" id="3.90.70.80">
    <property type="match status" value="1"/>
</dbReference>
<comment type="function">
    <text evidence="3">Hydrolase that can remove conjugated ubiquitin from proteins and may therefore play an important regulatory role at the level of protein turnover by preventing degradation.</text>
</comment>
<gene>
    <name evidence="5" type="ORF">LGLO00237_LOCUS5196</name>
</gene>
<dbReference type="PANTHER" id="PTHR13312">
    <property type="entry name" value="HIV-INDUCED PROTEIN-7-LIKE PROTEASE"/>
    <property type="match status" value="1"/>
</dbReference>
<keyword evidence="3" id="KW-0963">Cytoplasm</keyword>
<evidence type="ECO:0000256" key="2">
    <source>
        <dbReference type="ARBA" id="ARBA00022801"/>
    </source>
</evidence>
<dbReference type="GO" id="GO:0004843">
    <property type="term" value="F:cysteine-type deubiquitinase activity"/>
    <property type="evidence" value="ECO:0007669"/>
    <property type="project" value="UniProtKB-UniRule"/>
</dbReference>
<evidence type="ECO:0000256" key="4">
    <source>
        <dbReference type="SAM" id="MobiDB-lite"/>
    </source>
</evidence>
<dbReference type="GO" id="GO:0016579">
    <property type="term" value="P:protein deubiquitination"/>
    <property type="evidence" value="ECO:0007669"/>
    <property type="project" value="TreeGrafter"/>
</dbReference>
<protein>
    <recommendedName>
        <fullName evidence="3">Ubiquitin thioesterase OTU</fullName>
        <ecNumber evidence="3">3.4.19.12</ecNumber>
    </recommendedName>
</protein>
<keyword evidence="2 3" id="KW-0378">Hydrolase</keyword>
<keyword evidence="3" id="KW-0645">Protease</keyword>
<comment type="catalytic activity">
    <reaction evidence="1 3">
        <text>Thiol-dependent hydrolysis of ester, thioester, amide, peptide and isopeptide bonds formed by the C-terminal Gly of ubiquitin (a 76-residue protein attached to proteins as an intracellular targeting signal).</text>
        <dbReference type="EC" id="3.4.19.12"/>
    </reaction>
</comment>
<feature type="compositionally biased region" description="Basic and acidic residues" evidence="4">
    <location>
        <begin position="152"/>
        <end position="173"/>
    </location>
</feature>
<accession>A0A7S3YHJ4</accession>
<evidence type="ECO:0000313" key="5">
    <source>
        <dbReference type="EMBL" id="CAE0651868.1"/>
    </source>
</evidence>
<dbReference type="GO" id="GO:0005634">
    <property type="term" value="C:nucleus"/>
    <property type="evidence" value="ECO:0007669"/>
    <property type="project" value="TreeGrafter"/>
</dbReference>
<dbReference type="EC" id="3.4.19.12" evidence="3"/>
<feature type="compositionally biased region" description="Polar residues" evidence="4">
    <location>
        <begin position="231"/>
        <end position="240"/>
    </location>
</feature>
<dbReference type="InterPro" id="IPR038765">
    <property type="entry name" value="Papain-like_cys_pep_sf"/>
</dbReference>
<keyword evidence="3" id="KW-0788">Thiol protease</keyword>
<reference evidence="5" key="1">
    <citation type="submission" date="2021-01" db="EMBL/GenBank/DDBJ databases">
        <authorList>
            <person name="Corre E."/>
            <person name="Pelletier E."/>
            <person name="Niang G."/>
            <person name="Scheremetjew M."/>
            <person name="Finn R."/>
            <person name="Kale V."/>
            <person name="Holt S."/>
            <person name="Cochrane G."/>
            <person name="Meng A."/>
            <person name="Brown T."/>
            <person name="Cohen L."/>
        </authorList>
    </citation>
    <scope>NUCLEOTIDE SEQUENCE</scope>
    <source>
        <strain evidence="5">CCCM811</strain>
    </source>
</reference>
<proteinExistence type="predicted"/>
<feature type="region of interest" description="Disordered" evidence="4">
    <location>
        <begin position="110"/>
        <end position="273"/>
    </location>
</feature>
<dbReference type="GO" id="GO:0030968">
    <property type="term" value="P:endoplasmic reticulum unfolded protein response"/>
    <property type="evidence" value="ECO:0007669"/>
    <property type="project" value="TreeGrafter"/>
</dbReference>
<dbReference type="GO" id="GO:0005829">
    <property type="term" value="C:cytosol"/>
    <property type="evidence" value="ECO:0007669"/>
    <property type="project" value="TreeGrafter"/>
</dbReference>
<feature type="region of interest" description="Disordered" evidence="4">
    <location>
        <begin position="1"/>
        <end position="27"/>
    </location>
</feature>
<dbReference type="GO" id="GO:0036503">
    <property type="term" value="P:ERAD pathway"/>
    <property type="evidence" value="ECO:0007669"/>
    <property type="project" value="TreeGrafter"/>
</dbReference>
<dbReference type="PANTHER" id="PTHR13312:SF0">
    <property type="entry name" value="UBIQUITIN THIOESTERASE OTU1"/>
    <property type="match status" value="1"/>
</dbReference>
<feature type="compositionally biased region" description="Basic and acidic residues" evidence="4">
    <location>
        <begin position="216"/>
        <end position="229"/>
    </location>
</feature>
<feature type="compositionally biased region" description="Gly residues" evidence="4">
    <location>
        <begin position="1"/>
        <end position="15"/>
    </location>
</feature>
<keyword evidence="3" id="KW-0833">Ubl conjugation pathway</keyword>